<evidence type="ECO:0000313" key="1">
    <source>
        <dbReference type="EMBL" id="QHT09443.1"/>
    </source>
</evidence>
<proteinExistence type="predicted"/>
<sequence length="88" mass="9002">MIFPAFPVFPFPSGFVCCCPSASADLSIAAKPSSTEPSGFVCCCSCCGVCGCCPGASADLSIAAKPSSTEPNESALGIYIYIYNNIEN</sequence>
<reference evidence="1" key="1">
    <citation type="journal article" date="2020" name="Nature">
        <title>Giant virus diversity and host interactions through global metagenomics.</title>
        <authorList>
            <person name="Schulz F."/>
            <person name="Roux S."/>
            <person name="Paez-Espino D."/>
            <person name="Jungbluth S."/>
            <person name="Walsh D.A."/>
            <person name="Denef V.J."/>
            <person name="McMahon K.D."/>
            <person name="Konstantinidis K.T."/>
            <person name="Eloe-Fadrosh E.A."/>
            <person name="Kyrpides N.C."/>
            <person name="Woyke T."/>
        </authorList>
    </citation>
    <scope>NUCLEOTIDE SEQUENCE</scope>
    <source>
        <strain evidence="1">GVMAG-M-3300023110-24</strain>
    </source>
</reference>
<name>A0A6C0CYY1_9ZZZZ</name>
<accession>A0A6C0CYY1</accession>
<dbReference type="AlphaFoldDB" id="A0A6C0CYY1"/>
<dbReference type="EMBL" id="MN739511">
    <property type="protein sequence ID" value="QHT09443.1"/>
    <property type="molecule type" value="Genomic_DNA"/>
</dbReference>
<protein>
    <submittedName>
        <fullName evidence="1">Uncharacterized protein</fullName>
    </submittedName>
</protein>
<organism evidence="1">
    <name type="scientific">viral metagenome</name>
    <dbReference type="NCBI Taxonomy" id="1070528"/>
    <lineage>
        <taxon>unclassified sequences</taxon>
        <taxon>metagenomes</taxon>
        <taxon>organismal metagenomes</taxon>
    </lineage>
</organism>